<proteinExistence type="predicted"/>
<keyword evidence="2" id="KW-1185">Reference proteome</keyword>
<gene>
    <name evidence="1" type="ORF">ACFQL7_14645</name>
</gene>
<dbReference type="InterPro" id="IPR055985">
    <property type="entry name" value="DUF7563"/>
</dbReference>
<name>A0ABD5YSF1_9EURY</name>
<accession>A0ABD5YSF1</accession>
<comment type="caution">
    <text evidence="1">The sequence shown here is derived from an EMBL/GenBank/DDBJ whole genome shotgun (WGS) entry which is preliminary data.</text>
</comment>
<organism evidence="1 2">
    <name type="scientific">Halocatena marina</name>
    <dbReference type="NCBI Taxonomy" id="2934937"/>
    <lineage>
        <taxon>Archaea</taxon>
        <taxon>Methanobacteriati</taxon>
        <taxon>Methanobacteriota</taxon>
        <taxon>Stenosarchaea group</taxon>
        <taxon>Halobacteria</taxon>
        <taxon>Halobacteriales</taxon>
        <taxon>Natronomonadaceae</taxon>
        <taxon>Halocatena</taxon>
    </lineage>
</organism>
<reference evidence="1 2" key="1">
    <citation type="journal article" date="2019" name="Int. J. Syst. Evol. Microbiol.">
        <title>The Global Catalogue of Microorganisms (GCM) 10K type strain sequencing project: providing services to taxonomists for standard genome sequencing and annotation.</title>
        <authorList>
            <consortium name="The Broad Institute Genomics Platform"/>
            <consortium name="The Broad Institute Genome Sequencing Center for Infectious Disease"/>
            <person name="Wu L."/>
            <person name="Ma J."/>
        </authorList>
    </citation>
    <scope>NUCLEOTIDE SEQUENCE [LARGE SCALE GENOMIC DNA]</scope>
    <source>
        <strain evidence="1 2">RDMS1</strain>
    </source>
</reference>
<dbReference type="EMBL" id="JBHTAX010000001">
    <property type="protein sequence ID" value="MFC7190939.1"/>
    <property type="molecule type" value="Genomic_DNA"/>
</dbReference>
<dbReference type="RefSeq" id="WP_264383152.1">
    <property type="nucleotide sequence ID" value="NZ_JBHSZC010000001.1"/>
</dbReference>
<dbReference type="Pfam" id="PF24444">
    <property type="entry name" value="DUF7563"/>
    <property type="match status" value="1"/>
</dbReference>
<sequence length="57" mass="6438">MKLPHITPSMPHCQNCDAFVSRQYARVFTPDGIANPRVCPNCEDKVRDGNSVRDVHN</sequence>
<dbReference type="AlphaFoldDB" id="A0ABD5YSF1"/>
<protein>
    <recommendedName>
        <fullName evidence="3">Small CPxCG-related zinc finger protein</fullName>
    </recommendedName>
</protein>
<dbReference type="Proteomes" id="UP001596417">
    <property type="component" value="Unassembled WGS sequence"/>
</dbReference>
<evidence type="ECO:0000313" key="2">
    <source>
        <dbReference type="Proteomes" id="UP001596417"/>
    </source>
</evidence>
<evidence type="ECO:0008006" key="3">
    <source>
        <dbReference type="Google" id="ProtNLM"/>
    </source>
</evidence>
<evidence type="ECO:0000313" key="1">
    <source>
        <dbReference type="EMBL" id="MFC7190939.1"/>
    </source>
</evidence>